<keyword evidence="2" id="KW-1185">Reference proteome</keyword>
<name>A0ACB8Q9E8_9AGAM</name>
<protein>
    <submittedName>
        <fullName evidence="1">Mechanosensitive ion channel-domain-containing protein</fullName>
    </submittedName>
</protein>
<reference evidence="1" key="1">
    <citation type="submission" date="2021-02" db="EMBL/GenBank/DDBJ databases">
        <authorList>
            <consortium name="DOE Joint Genome Institute"/>
            <person name="Ahrendt S."/>
            <person name="Looney B.P."/>
            <person name="Miyauchi S."/>
            <person name="Morin E."/>
            <person name="Drula E."/>
            <person name="Courty P.E."/>
            <person name="Chicoki N."/>
            <person name="Fauchery L."/>
            <person name="Kohler A."/>
            <person name="Kuo A."/>
            <person name="Labutti K."/>
            <person name="Pangilinan J."/>
            <person name="Lipzen A."/>
            <person name="Riley R."/>
            <person name="Andreopoulos W."/>
            <person name="He G."/>
            <person name="Johnson J."/>
            <person name="Barry K.W."/>
            <person name="Grigoriev I.V."/>
            <person name="Nagy L."/>
            <person name="Hibbett D."/>
            <person name="Henrissat B."/>
            <person name="Matheny P.B."/>
            <person name="Labbe J."/>
            <person name="Martin F."/>
        </authorList>
    </citation>
    <scope>NUCLEOTIDE SEQUENCE</scope>
    <source>
        <strain evidence="1">EC-137</strain>
    </source>
</reference>
<dbReference type="Proteomes" id="UP000814128">
    <property type="component" value="Unassembled WGS sequence"/>
</dbReference>
<evidence type="ECO:0000313" key="1">
    <source>
        <dbReference type="EMBL" id="KAI0028347.1"/>
    </source>
</evidence>
<accession>A0ACB8Q9E8</accession>
<organism evidence="1 2">
    <name type="scientific">Vararia minispora EC-137</name>
    <dbReference type="NCBI Taxonomy" id="1314806"/>
    <lineage>
        <taxon>Eukaryota</taxon>
        <taxon>Fungi</taxon>
        <taxon>Dikarya</taxon>
        <taxon>Basidiomycota</taxon>
        <taxon>Agaricomycotina</taxon>
        <taxon>Agaricomycetes</taxon>
        <taxon>Russulales</taxon>
        <taxon>Lachnocladiaceae</taxon>
        <taxon>Vararia</taxon>
    </lineage>
</organism>
<comment type="caution">
    <text evidence="1">The sequence shown here is derived from an EMBL/GenBank/DDBJ whole genome shotgun (WGS) entry which is preliminary data.</text>
</comment>
<evidence type="ECO:0000313" key="2">
    <source>
        <dbReference type="Proteomes" id="UP000814128"/>
    </source>
</evidence>
<sequence length="743" mass="83048">MPTVSNTGTDEEIPLPSLKHHDYVNDQKQGPTKDEQDDGPHPDNDFGSFTDTATDSDEEFDWNEGEDAKARTKTGLPEAGGKVRRGRRLYLLFLKLARPIRVLIVGILGVGICITPYLVVQFHFKKSLLYVRMWSLWIAIIWAASCLTYLAVDLVPRIFVNVLRISGMSIERLRTQVELLTAVSGWVKLALDISWAWIALSVLRSVYHPPGSYWTVINRIMKALFAAGIIVLAEKVALHFIAINFHERALAERLAENRLGLKALDRLSNAEPSRPKKTPYGRKGHTNKASLTSSIFFGGGNKQSEASGSSTPTMEKLVTESPRASAAARKRTHKKAMATVIVDQISGAIGQVALKNSRWNQQQELGDLVSARKLAQKLFSALTDVYPPRQYLVVEDFYPYFHSTAEAHAAFALFDKDGNGDISKREMREAVQRIYRERKALNSSLKDVGSIVAKLDYAMLFCALIVIIFVWLLILNPNNTVASLVPLATIILGFSFVFGNSAQKLFESLIFIFSTHVYDVGDLVLIDDNPMFVKEFGLFSTTFRRVDGQEIIAPNSLLSSSKLVHNLRRSSSMWETTELQVGYDTPLQVVEQLRQRIVAYVQENSREWSNCNMNIDKMEYQNCIHIIVGVEHRPNWQDWGARWARRNAFMKHMKTVLQDLGITYMSPIQPILLPSSTPPPLMSPPSSFGLTRRPSTISAVQLSPSSIGNAGRLQGSEHMRRAPGGQLEPGESSFASGQTAVER</sequence>
<proteinExistence type="predicted"/>
<gene>
    <name evidence="1" type="ORF">K488DRAFT_58845</name>
</gene>
<reference evidence="1" key="2">
    <citation type="journal article" date="2022" name="New Phytol.">
        <title>Evolutionary transition to the ectomycorrhizal habit in the genomes of a hyperdiverse lineage of mushroom-forming fungi.</title>
        <authorList>
            <person name="Looney B."/>
            <person name="Miyauchi S."/>
            <person name="Morin E."/>
            <person name="Drula E."/>
            <person name="Courty P.E."/>
            <person name="Kohler A."/>
            <person name="Kuo A."/>
            <person name="LaButti K."/>
            <person name="Pangilinan J."/>
            <person name="Lipzen A."/>
            <person name="Riley R."/>
            <person name="Andreopoulos W."/>
            <person name="He G."/>
            <person name="Johnson J."/>
            <person name="Nolan M."/>
            <person name="Tritt A."/>
            <person name="Barry K.W."/>
            <person name="Grigoriev I.V."/>
            <person name="Nagy L.G."/>
            <person name="Hibbett D."/>
            <person name="Henrissat B."/>
            <person name="Matheny P.B."/>
            <person name="Labbe J."/>
            <person name="Martin F.M."/>
        </authorList>
    </citation>
    <scope>NUCLEOTIDE SEQUENCE</scope>
    <source>
        <strain evidence="1">EC-137</strain>
    </source>
</reference>
<dbReference type="EMBL" id="MU273762">
    <property type="protein sequence ID" value="KAI0028347.1"/>
    <property type="molecule type" value="Genomic_DNA"/>
</dbReference>